<accession>A0A0J9ELV5</accession>
<feature type="region of interest" description="Disordered" evidence="1">
    <location>
        <begin position="1"/>
        <end position="20"/>
    </location>
</feature>
<name>A0A0J9ELV5_AJEDA</name>
<sequence length="143" mass="16159">MELRQSGQPERNPKTRRRYKPLALSSMERIIGLSKQHKVMLGVPRLIGPSTSSALVVIELFCPSSLQVMRPLSMSPAVVNMHGFDPRMDLKIPNKYPGHLTVPRDILGVCPRSPLSPRTESTERSHCGEPLKRATERKYCTLW</sequence>
<protein>
    <submittedName>
        <fullName evidence="2">Uncharacterized protein</fullName>
    </submittedName>
</protein>
<proteinExistence type="predicted"/>
<dbReference type="AlphaFoldDB" id="A0A0J9ELV5"/>
<gene>
    <name evidence="2" type="ORF">BDDG_12052</name>
</gene>
<reference evidence="2" key="1">
    <citation type="submission" date="2010-03" db="EMBL/GenBank/DDBJ databases">
        <title>Annotation of Blastomyces dermatitidis strain ATCC 18188.</title>
        <authorList>
            <consortium name="The Broad Institute Genome Sequencing Platform"/>
            <consortium name="Broad Institute Genome Sequencing Center for Infectious Disease."/>
            <person name="Cuomo C."/>
            <person name="Klein B."/>
            <person name="Sullivan T."/>
            <person name="Heitman J."/>
            <person name="Young S."/>
            <person name="Zeng Q."/>
            <person name="Gargeya S."/>
            <person name="Alvarado L."/>
            <person name="Berlin A.M."/>
            <person name="Chapman S.B."/>
            <person name="Chen Z."/>
            <person name="Freedman E."/>
            <person name="Gellesch M."/>
            <person name="Goldberg J."/>
            <person name="Griggs A."/>
            <person name="Gujja S."/>
            <person name="Heilman E."/>
            <person name="Heiman D."/>
            <person name="Howarth C."/>
            <person name="Mehta T."/>
            <person name="Neiman D."/>
            <person name="Pearson M."/>
            <person name="Roberts A."/>
            <person name="Saif S."/>
            <person name="Shea T."/>
            <person name="Shenoy N."/>
            <person name="Sisk P."/>
            <person name="Stolte C."/>
            <person name="Sykes S."/>
            <person name="White J."/>
            <person name="Yandava C."/>
            <person name="Haas B."/>
            <person name="Nusbaum C."/>
            <person name="Birren B."/>
        </authorList>
    </citation>
    <scope>NUCLEOTIDE SEQUENCE</scope>
    <source>
        <strain evidence="2">ATCC 18188</strain>
    </source>
</reference>
<dbReference type="EMBL" id="GG749421">
    <property type="protein sequence ID" value="KMW67323.1"/>
    <property type="molecule type" value="Genomic_DNA"/>
</dbReference>
<evidence type="ECO:0000256" key="1">
    <source>
        <dbReference type="SAM" id="MobiDB-lite"/>
    </source>
</evidence>
<dbReference type="Proteomes" id="UP000007802">
    <property type="component" value="Unassembled WGS sequence"/>
</dbReference>
<evidence type="ECO:0000313" key="2">
    <source>
        <dbReference type="EMBL" id="KMW67323.1"/>
    </source>
</evidence>
<organism evidence="2">
    <name type="scientific">Ajellomyces dermatitidis (strain ATCC 18188 / CBS 674.68)</name>
    <name type="common">Blastomyces dermatitidis</name>
    <dbReference type="NCBI Taxonomy" id="653446"/>
    <lineage>
        <taxon>Eukaryota</taxon>
        <taxon>Fungi</taxon>
        <taxon>Dikarya</taxon>
        <taxon>Ascomycota</taxon>
        <taxon>Pezizomycotina</taxon>
        <taxon>Eurotiomycetes</taxon>
        <taxon>Eurotiomycetidae</taxon>
        <taxon>Onygenales</taxon>
        <taxon>Ajellomycetaceae</taxon>
        <taxon>Blastomyces</taxon>
    </lineage>
</organism>